<dbReference type="EMBL" id="AP023176">
    <property type="protein sequence ID" value="BCF93029.1"/>
    <property type="molecule type" value="Genomic_DNA"/>
</dbReference>
<dbReference type="Proteomes" id="UP000510888">
    <property type="component" value="Plasmid PPGU16_p1"/>
</dbReference>
<evidence type="ECO:0000313" key="1">
    <source>
        <dbReference type="EMBL" id="BCF93029.1"/>
    </source>
</evidence>
<organism evidence="1 2">
    <name type="scientific">Paraburkholderia largidicola</name>
    <dbReference type="NCBI Taxonomy" id="3014751"/>
    <lineage>
        <taxon>Bacteria</taxon>
        <taxon>Pseudomonadati</taxon>
        <taxon>Pseudomonadota</taxon>
        <taxon>Betaproteobacteria</taxon>
        <taxon>Burkholderiales</taxon>
        <taxon>Burkholderiaceae</taxon>
        <taxon>Paraburkholderia</taxon>
    </lineage>
</organism>
<proteinExistence type="predicted"/>
<gene>
    <name evidence="1" type="ORF">PPGU16_60960</name>
</gene>
<protein>
    <submittedName>
        <fullName evidence="1">Uncharacterized protein</fullName>
    </submittedName>
</protein>
<keyword evidence="2" id="KW-1185">Reference proteome</keyword>
<name>A0A7I8BXD0_9BURK</name>
<accession>A0A7I8BXD0</accession>
<dbReference type="AlphaFoldDB" id="A0A7I8BXD0"/>
<evidence type="ECO:0000313" key="2">
    <source>
        <dbReference type="Proteomes" id="UP000510888"/>
    </source>
</evidence>
<keyword evidence="1" id="KW-0614">Plasmid</keyword>
<geneLocation type="plasmid" evidence="1 2">
    <name>PPGU16_p1</name>
</geneLocation>
<sequence>MNGSGGATGFGGGSTFASTGGGGGGVQLWLPNRTCSVSSTPPISSLRARSGKIAGGDAGAATVLAGTPGLSLRSVGATNVTPDGSLPNQFSHTAARNMTPNVACRAFMET</sequence>
<dbReference type="KEGG" id="plad:PPGU16_60960"/>
<reference evidence="1 2" key="1">
    <citation type="journal article" date="2020" name="Genes (Basel)">
        <title>Genomic Comparison of Insect Gut Symbionts from Divergent Burkholderia Subclades.</title>
        <authorList>
            <person name="Takeshita K."/>
            <person name="Kikuchi Y."/>
        </authorList>
    </citation>
    <scope>NUCLEOTIDE SEQUENCE [LARGE SCALE GENOMIC DNA]</scope>
    <source>
        <strain evidence="1 2">PGU16</strain>
        <plasmid evidence="1 2">PPGU16_p1</plasmid>
    </source>
</reference>